<keyword evidence="4" id="KW-0411">Iron-sulfur</keyword>
<dbReference type="Pfam" id="PF04055">
    <property type="entry name" value="Radical_SAM"/>
    <property type="match status" value="1"/>
</dbReference>
<protein>
    <recommendedName>
        <fullName evidence="5">Radical SAM core domain-containing protein</fullName>
    </recommendedName>
</protein>
<comment type="caution">
    <text evidence="6">The sequence shown here is derived from an EMBL/GenBank/DDBJ whole genome shotgun (WGS) entry which is preliminary data.</text>
</comment>
<dbReference type="InterPro" id="IPR007197">
    <property type="entry name" value="rSAM"/>
</dbReference>
<feature type="domain" description="Radical SAM core" evidence="5">
    <location>
        <begin position="27"/>
        <end position="134"/>
    </location>
</feature>
<dbReference type="PROSITE" id="PS51918">
    <property type="entry name" value="RADICAL_SAM"/>
    <property type="match status" value="1"/>
</dbReference>
<evidence type="ECO:0000256" key="1">
    <source>
        <dbReference type="ARBA" id="ARBA00022691"/>
    </source>
</evidence>
<feature type="non-terminal residue" evidence="6">
    <location>
        <position position="134"/>
    </location>
</feature>
<reference evidence="6" key="1">
    <citation type="journal article" date="2014" name="Front. Microbiol.">
        <title>High frequency of phylogenetically diverse reductive dehalogenase-homologous genes in deep subseafloor sedimentary metagenomes.</title>
        <authorList>
            <person name="Kawai M."/>
            <person name="Futagami T."/>
            <person name="Toyoda A."/>
            <person name="Takaki Y."/>
            <person name="Nishi S."/>
            <person name="Hori S."/>
            <person name="Arai W."/>
            <person name="Tsubouchi T."/>
            <person name="Morono Y."/>
            <person name="Uchiyama I."/>
            <person name="Ito T."/>
            <person name="Fujiyama A."/>
            <person name="Inagaki F."/>
            <person name="Takami H."/>
        </authorList>
    </citation>
    <scope>NUCLEOTIDE SEQUENCE</scope>
    <source>
        <strain evidence="6">Expedition CK06-06</strain>
    </source>
</reference>
<organism evidence="6">
    <name type="scientific">marine sediment metagenome</name>
    <dbReference type="NCBI Taxonomy" id="412755"/>
    <lineage>
        <taxon>unclassified sequences</taxon>
        <taxon>metagenomes</taxon>
        <taxon>ecological metagenomes</taxon>
    </lineage>
</organism>
<dbReference type="SFLD" id="SFLDS00029">
    <property type="entry name" value="Radical_SAM"/>
    <property type="match status" value="1"/>
</dbReference>
<accession>X1KBG3</accession>
<dbReference type="PANTHER" id="PTHR11228:SF7">
    <property type="entry name" value="PQQA PEPTIDE CYCLASE"/>
    <property type="match status" value="1"/>
</dbReference>
<name>X1KBG3_9ZZZZ</name>
<evidence type="ECO:0000259" key="5">
    <source>
        <dbReference type="PROSITE" id="PS51918"/>
    </source>
</evidence>
<dbReference type="EMBL" id="BARU01041936">
    <property type="protein sequence ID" value="GAH79423.1"/>
    <property type="molecule type" value="Genomic_DNA"/>
</dbReference>
<dbReference type="GO" id="GO:0046872">
    <property type="term" value="F:metal ion binding"/>
    <property type="evidence" value="ECO:0007669"/>
    <property type="project" value="UniProtKB-KW"/>
</dbReference>
<gene>
    <name evidence="6" type="ORF">S03H2_64539</name>
</gene>
<dbReference type="PANTHER" id="PTHR11228">
    <property type="entry name" value="RADICAL SAM DOMAIN PROTEIN"/>
    <property type="match status" value="1"/>
</dbReference>
<evidence type="ECO:0000256" key="2">
    <source>
        <dbReference type="ARBA" id="ARBA00022723"/>
    </source>
</evidence>
<dbReference type="Gene3D" id="3.20.20.70">
    <property type="entry name" value="Aldolase class I"/>
    <property type="match status" value="1"/>
</dbReference>
<dbReference type="AlphaFoldDB" id="X1KBG3"/>
<dbReference type="GO" id="GO:0003824">
    <property type="term" value="F:catalytic activity"/>
    <property type="evidence" value="ECO:0007669"/>
    <property type="project" value="InterPro"/>
</dbReference>
<keyword evidence="1" id="KW-0949">S-adenosyl-L-methionine</keyword>
<evidence type="ECO:0000313" key="6">
    <source>
        <dbReference type="EMBL" id="GAH79423.1"/>
    </source>
</evidence>
<dbReference type="SFLD" id="SFLDG01067">
    <property type="entry name" value="SPASM/twitch_domain_containing"/>
    <property type="match status" value="1"/>
</dbReference>
<dbReference type="InterPro" id="IPR050377">
    <property type="entry name" value="Radical_SAM_PqqE_MftC-like"/>
</dbReference>
<dbReference type="CDD" id="cd01335">
    <property type="entry name" value="Radical_SAM"/>
    <property type="match status" value="1"/>
</dbReference>
<dbReference type="InterPro" id="IPR013785">
    <property type="entry name" value="Aldolase_TIM"/>
</dbReference>
<sequence>MECPHIPVPEINYGEFSKRIHSKIVAKRIPINGSIELTFRCNLRCTHCYCNLSLNDKDALEKELKTEEIFDILDQIAEAGCLWLLITGGEPLVREDFVDIYTYAKKKGFIITLFTNGTLLTPQIADYLAEWPPF</sequence>
<dbReference type="SUPFAM" id="SSF102114">
    <property type="entry name" value="Radical SAM enzymes"/>
    <property type="match status" value="1"/>
</dbReference>
<dbReference type="GO" id="GO:0051536">
    <property type="term" value="F:iron-sulfur cluster binding"/>
    <property type="evidence" value="ECO:0007669"/>
    <property type="project" value="UniProtKB-KW"/>
</dbReference>
<keyword evidence="3" id="KW-0408">Iron</keyword>
<evidence type="ECO:0000256" key="4">
    <source>
        <dbReference type="ARBA" id="ARBA00023014"/>
    </source>
</evidence>
<keyword evidence="2" id="KW-0479">Metal-binding</keyword>
<dbReference type="InterPro" id="IPR058240">
    <property type="entry name" value="rSAM_sf"/>
</dbReference>
<proteinExistence type="predicted"/>
<evidence type="ECO:0000256" key="3">
    <source>
        <dbReference type="ARBA" id="ARBA00023004"/>
    </source>
</evidence>